<evidence type="ECO:0000256" key="6">
    <source>
        <dbReference type="ARBA" id="ARBA00023136"/>
    </source>
</evidence>
<gene>
    <name evidence="9" type="ORF">BECKUNK1418G_GA0071005_101127</name>
    <name evidence="10" type="ORF">BECKUNK1418H_GA0071006_101226</name>
</gene>
<dbReference type="Pfam" id="PF00528">
    <property type="entry name" value="BPD_transp_1"/>
    <property type="match status" value="1"/>
</dbReference>
<keyword evidence="2 7" id="KW-0813">Transport</keyword>
<evidence type="ECO:0000256" key="1">
    <source>
        <dbReference type="ARBA" id="ARBA00004651"/>
    </source>
</evidence>
<feature type="transmembrane region" description="Helical" evidence="7">
    <location>
        <begin position="116"/>
        <end position="138"/>
    </location>
</feature>
<dbReference type="PANTHER" id="PTHR30151:SF0">
    <property type="entry name" value="ABC TRANSPORTER PERMEASE PROTEIN MJ0413-RELATED"/>
    <property type="match status" value="1"/>
</dbReference>
<feature type="domain" description="ABC transmembrane type-1" evidence="8">
    <location>
        <begin position="50"/>
        <end position="235"/>
    </location>
</feature>
<accession>A0A451A2X4</accession>
<dbReference type="Gene3D" id="1.10.3720.10">
    <property type="entry name" value="MetI-like"/>
    <property type="match status" value="1"/>
</dbReference>
<evidence type="ECO:0000256" key="4">
    <source>
        <dbReference type="ARBA" id="ARBA00022692"/>
    </source>
</evidence>
<keyword evidence="4 7" id="KW-0812">Transmembrane</keyword>
<keyword evidence="3" id="KW-1003">Cell membrane</keyword>
<sequence length="244" mass="26820">MNLIGILLLIFFWAGLSSADLLNSAIVPSPLEVLSALTVLFFDRAFYNDILATLIRCVVGISVATAIGIPMGLVLGYSLRLYSSLELLIDFLRSIPATALFPLAILIFGIGDWAKIGIVSFSCGLIMIIQTYYGVINVSKLRKDVLISMNATKLQIFRYLLLWEATPHIFSGLRVAASLSLALVIVTEMFIGTTTGLGKRIIDYQATYQLGALYGSIIVTGLIGYFLNKGFSTIESRIIHWRNR</sequence>
<keyword evidence="6 7" id="KW-0472">Membrane</keyword>
<feature type="transmembrane region" description="Helical" evidence="7">
    <location>
        <begin position="159"/>
        <end position="186"/>
    </location>
</feature>
<name>A0A451A2X4_9GAMM</name>
<evidence type="ECO:0000256" key="5">
    <source>
        <dbReference type="ARBA" id="ARBA00022989"/>
    </source>
</evidence>
<proteinExistence type="inferred from homology"/>
<organism evidence="9">
    <name type="scientific">Candidatus Kentrum sp. UNK</name>
    <dbReference type="NCBI Taxonomy" id="2126344"/>
    <lineage>
        <taxon>Bacteria</taxon>
        <taxon>Pseudomonadati</taxon>
        <taxon>Pseudomonadota</taxon>
        <taxon>Gammaproteobacteria</taxon>
        <taxon>Candidatus Kentrum</taxon>
    </lineage>
</organism>
<dbReference type="InterPro" id="IPR000515">
    <property type="entry name" value="MetI-like"/>
</dbReference>
<dbReference type="AlphaFoldDB" id="A0A451A2X4"/>
<evidence type="ECO:0000256" key="2">
    <source>
        <dbReference type="ARBA" id="ARBA00022448"/>
    </source>
</evidence>
<dbReference type="EMBL" id="CAADFZ010000011">
    <property type="protein sequence ID" value="VFK60388.1"/>
    <property type="molecule type" value="Genomic_DNA"/>
</dbReference>
<protein>
    <submittedName>
        <fullName evidence="9">NitT/TauT family transport system permease protein</fullName>
    </submittedName>
</protein>
<feature type="transmembrane region" description="Helical" evidence="7">
    <location>
        <begin position="206"/>
        <end position="227"/>
    </location>
</feature>
<dbReference type="SUPFAM" id="SSF161098">
    <property type="entry name" value="MetI-like"/>
    <property type="match status" value="1"/>
</dbReference>
<dbReference type="GO" id="GO:0005886">
    <property type="term" value="C:plasma membrane"/>
    <property type="evidence" value="ECO:0007669"/>
    <property type="project" value="UniProtKB-SubCell"/>
</dbReference>
<evidence type="ECO:0000313" key="10">
    <source>
        <dbReference type="EMBL" id="VFK69233.1"/>
    </source>
</evidence>
<dbReference type="GO" id="GO:0055085">
    <property type="term" value="P:transmembrane transport"/>
    <property type="evidence" value="ECO:0007669"/>
    <property type="project" value="InterPro"/>
</dbReference>
<dbReference type="CDD" id="cd06261">
    <property type="entry name" value="TM_PBP2"/>
    <property type="match status" value="1"/>
</dbReference>
<evidence type="ECO:0000259" key="8">
    <source>
        <dbReference type="PROSITE" id="PS50928"/>
    </source>
</evidence>
<reference evidence="9" key="1">
    <citation type="submission" date="2019-02" db="EMBL/GenBank/DDBJ databases">
        <authorList>
            <person name="Gruber-Vodicka R. H."/>
            <person name="Seah K. B. B."/>
        </authorList>
    </citation>
    <scope>NUCLEOTIDE SEQUENCE</scope>
    <source>
        <strain evidence="10">BECK_BY19</strain>
        <strain evidence="9">BECK_BY8</strain>
    </source>
</reference>
<dbReference type="InterPro" id="IPR035906">
    <property type="entry name" value="MetI-like_sf"/>
</dbReference>
<comment type="subcellular location">
    <subcellularLocation>
        <location evidence="1 7">Cell membrane</location>
        <topology evidence="1 7">Multi-pass membrane protein</topology>
    </subcellularLocation>
</comment>
<dbReference type="PROSITE" id="PS50928">
    <property type="entry name" value="ABC_TM1"/>
    <property type="match status" value="1"/>
</dbReference>
<dbReference type="EMBL" id="CAADGD010000012">
    <property type="protein sequence ID" value="VFK69233.1"/>
    <property type="molecule type" value="Genomic_DNA"/>
</dbReference>
<comment type="similarity">
    <text evidence="7">Belongs to the binding-protein-dependent transport system permease family.</text>
</comment>
<evidence type="ECO:0000313" key="9">
    <source>
        <dbReference type="EMBL" id="VFK60388.1"/>
    </source>
</evidence>
<keyword evidence="5 7" id="KW-1133">Transmembrane helix</keyword>
<evidence type="ECO:0000256" key="7">
    <source>
        <dbReference type="RuleBase" id="RU363032"/>
    </source>
</evidence>
<feature type="transmembrane region" description="Helical" evidence="7">
    <location>
        <begin position="91"/>
        <end position="110"/>
    </location>
</feature>
<evidence type="ECO:0000256" key="3">
    <source>
        <dbReference type="ARBA" id="ARBA00022475"/>
    </source>
</evidence>
<feature type="transmembrane region" description="Helical" evidence="7">
    <location>
        <begin position="50"/>
        <end position="79"/>
    </location>
</feature>
<dbReference type="PANTHER" id="PTHR30151">
    <property type="entry name" value="ALKANE SULFONATE ABC TRANSPORTER-RELATED, MEMBRANE SUBUNIT"/>
    <property type="match status" value="1"/>
</dbReference>